<dbReference type="AlphaFoldDB" id="A0A484NXL7"/>
<evidence type="ECO:0000256" key="2">
    <source>
        <dbReference type="ARBA" id="ARBA00022552"/>
    </source>
</evidence>
<dbReference type="PIRSF" id="PIRSF003078">
    <property type="entry name" value="GidB"/>
    <property type="match status" value="1"/>
</dbReference>
<dbReference type="PANTHER" id="PTHR31760">
    <property type="entry name" value="S-ADENOSYL-L-METHIONINE-DEPENDENT METHYLTRANSFERASES SUPERFAMILY PROTEIN"/>
    <property type="match status" value="1"/>
</dbReference>
<dbReference type="InterPro" id="IPR003682">
    <property type="entry name" value="rRNA_ssu_MeTfrase_G"/>
</dbReference>
<name>A0A484NXL7_9ZZZZ</name>
<dbReference type="HAMAP" id="MF_00074">
    <property type="entry name" value="16SrRNA_methyltr_G"/>
    <property type="match status" value="1"/>
</dbReference>
<proteinExistence type="inferred from homology"/>
<dbReference type="CDD" id="cd02440">
    <property type="entry name" value="AdoMet_MTases"/>
    <property type="match status" value="1"/>
</dbReference>
<evidence type="ECO:0000313" key="4">
    <source>
        <dbReference type="EMBL" id="VFR17290.1"/>
    </source>
</evidence>
<dbReference type="PANTHER" id="PTHR31760:SF0">
    <property type="entry name" value="S-ADENOSYL-L-METHIONINE-DEPENDENT METHYLTRANSFERASES SUPERFAMILY PROTEIN"/>
    <property type="match status" value="1"/>
</dbReference>
<dbReference type="Gene3D" id="3.40.50.150">
    <property type="entry name" value="Vaccinia Virus protein VP39"/>
    <property type="match status" value="1"/>
</dbReference>
<evidence type="ECO:0000256" key="1">
    <source>
        <dbReference type="ARBA" id="ARBA00022490"/>
    </source>
</evidence>
<dbReference type="GO" id="GO:0070043">
    <property type="term" value="F:rRNA (guanine-N7-)-methyltransferase activity"/>
    <property type="evidence" value="ECO:0007669"/>
    <property type="project" value="TreeGrafter"/>
</dbReference>
<keyword evidence="3 4" id="KW-0808">Transferase</keyword>
<dbReference type="EMBL" id="CAADHY010000009">
    <property type="protein sequence ID" value="VFR17290.1"/>
    <property type="molecule type" value="Genomic_DNA"/>
</dbReference>
<reference evidence="4" key="1">
    <citation type="submission" date="2019-03" db="EMBL/GenBank/DDBJ databases">
        <authorList>
            <person name="Danneels B."/>
        </authorList>
    </citation>
    <scope>NUCLEOTIDE SEQUENCE</scope>
</reference>
<protein>
    <submittedName>
        <fullName evidence="4">rRNA small subunit 7-methylguanosine (M7G) methyltransferase GidB</fullName>
    </submittedName>
</protein>
<keyword evidence="4" id="KW-0489">Methyltransferase</keyword>
<dbReference type="GO" id="GO:0005829">
    <property type="term" value="C:cytosol"/>
    <property type="evidence" value="ECO:0007669"/>
    <property type="project" value="TreeGrafter"/>
</dbReference>
<dbReference type="InterPro" id="IPR029063">
    <property type="entry name" value="SAM-dependent_MTases_sf"/>
</dbReference>
<dbReference type="EMBL" id="CAADIO010000025">
    <property type="protein sequence ID" value="VFR91105.1"/>
    <property type="molecule type" value="Genomic_DNA"/>
</dbReference>
<dbReference type="NCBIfam" id="TIGR00138">
    <property type="entry name" value="rsmG_gidB"/>
    <property type="match status" value="1"/>
</dbReference>
<sequence length="229" mass="24978">MPPVTGSTDHAPRLARAAQVLGLTLDTVQQAALLAYVGQMQHWNRTYNLTALRDPEQMLIQHVFDSLSLVAPLAQVLDARSDAQAGARIMDVGSGGGLPGVVLAIARPDWQVTCVDAVEKKTAFVRQMAGVLKLPNLQATHSRVEQIEPAQCDAVVSRAFASLADFSRLAGRHVSDDGWLVGMKGREPDDEAQALQEDNAWDITRVEPLTVPELQAQRCIVWMRRKGNP</sequence>
<gene>
    <name evidence="4" type="ORF">AMP9_0148</name>
    <name evidence="5" type="ORF">RAN3_0146</name>
</gene>
<accession>A0A484NXL7</accession>
<dbReference type="SUPFAM" id="SSF53335">
    <property type="entry name" value="S-adenosyl-L-methionine-dependent methyltransferases"/>
    <property type="match status" value="1"/>
</dbReference>
<keyword evidence="1" id="KW-0963">Cytoplasm</keyword>
<dbReference type="Pfam" id="PF02527">
    <property type="entry name" value="GidB"/>
    <property type="match status" value="1"/>
</dbReference>
<evidence type="ECO:0000313" key="5">
    <source>
        <dbReference type="EMBL" id="VFR91105.1"/>
    </source>
</evidence>
<organism evidence="4">
    <name type="scientific">plant metagenome</name>
    <dbReference type="NCBI Taxonomy" id="1297885"/>
    <lineage>
        <taxon>unclassified sequences</taxon>
        <taxon>metagenomes</taxon>
        <taxon>organismal metagenomes</taxon>
    </lineage>
</organism>
<evidence type="ECO:0000256" key="3">
    <source>
        <dbReference type="ARBA" id="ARBA00022679"/>
    </source>
</evidence>
<keyword evidence="2" id="KW-0698">rRNA processing</keyword>